<sequence>MTQRMFIPSFAGGELSPAMYGRVDLSKYAIGLRRCRNFLVHRTGGVSNRAGFRFLGTVADEDVVPTLVPFRFNTSADQVAILEFGDYTMRIWYQGALITDDSDDVLVVATPYAAAEAAVMGRVQSGDVMYLAHPSHPPQKLSRTAWDEWSFDELDFVPKFELPTAGGTSWRLTKVRQPNGVSFMRPSAKGGVITMTTLTSNLTPFAGWQTDDVGRIVKYMDSGEIFVTAVSSDRITATGTVLGVLPSTEVAFYEQWSVWAYQLSGSTTAWSAALSGSTHTYTETITYKITAISEETGEESLPSDPVSILGPTADDWPVGTKMILTGPASGDTVAYYRVYKEQNGMYGYVGLAAEGEFTDDNKTPDISDGPPDARNPFADEGDYPALVTIHQQRLCFAATTNTPNGVWMSRTGFFENFSVATPTKDDDAITFAIGSGEINAVRGLVSVNDLIILTAGSENVCTGGGTGSALTPTSITVKPQSYWGGGDLQPLVSGNRALFIQEMGSAVRDLGYEYSVDGFKGADLSVMARHLLDGHSVVSWAYAQVPDSTFWLVRSDGALLSLTYFNEQELQAWALHTTPNGSFERVAVIEGEGRHDLYAVVRRTVDGVERRFIERLARRRLDTISDAAFLDSHLTYSGSAISSISGLDHLEGETVGIMADGTVLDDAVVSGGAISLPRGFSQVVVGLRYDADSVIETLDIDLGAVQGLGSVQGRKKSLTGATIRLEQSREFYAGPDDTHLTLTKVTPSVYDAPPDLFTGDVSLMISPTWNKTGRIVLKPAGPVPLTVLAIAPDITIGG</sequence>
<evidence type="ECO:0000256" key="1">
    <source>
        <dbReference type="SAM" id="MobiDB-lite"/>
    </source>
</evidence>
<reference evidence="2 3" key="1">
    <citation type="submission" date="2017-01" db="EMBL/GenBank/DDBJ databases">
        <authorList>
            <person name="Mah S.A."/>
            <person name="Swanson W.J."/>
            <person name="Moy G.W."/>
            <person name="Vacquier V.D."/>
        </authorList>
    </citation>
    <scope>NUCLEOTIDE SEQUENCE [LARGE SCALE GENOMIC DNA]</scope>
    <source>
        <strain evidence="2 3">DSM 11589</strain>
    </source>
</reference>
<dbReference type="STRING" id="80876.SAMN05421779_103313"/>
<evidence type="ECO:0000313" key="3">
    <source>
        <dbReference type="Proteomes" id="UP000185678"/>
    </source>
</evidence>
<keyword evidence="3" id="KW-1185">Reference proteome</keyword>
<organism evidence="2 3">
    <name type="scientific">Insolitispirillum peregrinum</name>
    <dbReference type="NCBI Taxonomy" id="80876"/>
    <lineage>
        <taxon>Bacteria</taxon>
        <taxon>Pseudomonadati</taxon>
        <taxon>Pseudomonadota</taxon>
        <taxon>Alphaproteobacteria</taxon>
        <taxon>Rhodospirillales</taxon>
        <taxon>Novispirillaceae</taxon>
        <taxon>Insolitispirillum</taxon>
    </lineage>
</organism>
<dbReference type="AlphaFoldDB" id="A0A1N7LGG9"/>
<dbReference type="Proteomes" id="UP000185678">
    <property type="component" value="Unassembled WGS sequence"/>
</dbReference>
<evidence type="ECO:0000313" key="2">
    <source>
        <dbReference type="EMBL" id="SIS72893.1"/>
    </source>
</evidence>
<dbReference type="EMBL" id="FTOA01000003">
    <property type="protein sequence ID" value="SIS72893.1"/>
    <property type="molecule type" value="Genomic_DNA"/>
</dbReference>
<dbReference type="RefSeq" id="WP_076399938.1">
    <property type="nucleotide sequence ID" value="NZ_FTOA01000003.1"/>
</dbReference>
<accession>A0A1N7LGG9</accession>
<proteinExistence type="predicted"/>
<feature type="region of interest" description="Disordered" evidence="1">
    <location>
        <begin position="359"/>
        <end position="380"/>
    </location>
</feature>
<gene>
    <name evidence="2" type="ORF">SAMN05421779_103313</name>
</gene>
<protein>
    <submittedName>
        <fullName evidence="2">Uncharacterized protein</fullName>
    </submittedName>
</protein>
<dbReference type="OrthoDB" id="5438497at2"/>
<name>A0A1N7LGG9_9PROT</name>